<dbReference type="EMBL" id="JAWDGP010005762">
    <property type="protein sequence ID" value="KAK3752491.1"/>
    <property type="molecule type" value="Genomic_DNA"/>
</dbReference>
<dbReference type="Proteomes" id="UP001283361">
    <property type="component" value="Unassembled WGS sequence"/>
</dbReference>
<keyword evidence="3" id="KW-1185">Reference proteome</keyword>
<feature type="region of interest" description="Disordered" evidence="1">
    <location>
        <begin position="36"/>
        <end position="67"/>
    </location>
</feature>
<name>A0AAE0YPQ0_9GAST</name>
<protein>
    <submittedName>
        <fullName evidence="2">Uncharacterized protein</fullName>
    </submittedName>
</protein>
<accession>A0AAE0YPQ0</accession>
<sequence length="67" mass="7067">MAPASAKPKRLVLQFIRQYRSSKEFTKNPRLISISSGMRVASPGPGEEAAVGPPGPHGPETGPPDTL</sequence>
<proteinExistence type="predicted"/>
<gene>
    <name evidence="2" type="ORF">RRG08_032782</name>
</gene>
<dbReference type="AlphaFoldDB" id="A0AAE0YPQ0"/>
<reference evidence="2" key="1">
    <citation type="journal article" date="2023" name="G3 (Bethesda)">
        <title>A reference genome for the long-term kleptoplast-retaining sea slug Elysia crispata morphotype clarki.</title>
        <authorList>
            <person name="Eastman K.E."/>
            <person name="Pendleton A.L."/>
            <person name="Shaikh M.A."/>
            <person name="Suttiyut T."/>
            <person name="Ogas R."/>
            <person name="Tomko P."/>
            <person name="Gavelis G."/>
            <person name="Widhalm J.R."/>
            <person name="Wisecaver J.H."/>
        </authorList>
    </citation>
    <scope>NUCLEOTIDE SEQUENCE</scope>
    <source>
        <strain evidence="2">ECLA1</strain>
    </source>
</reference>
<comment type="caution">
    <text evidence="2">The sequence shown here is derived from an EMBL/GenBank/DDBJ whole genome shotgun (WGS) entry which is preliminary data.</text>
</comment>
<evidence type="ECO:0000313" key="2">
    <source>
        <dbReference type="EMBL" id="KAK3752491.1"/>
    </source>
</evidence>
<organism evidence="2 3">
    <name type="scientific">Elysia crispata</name>
    <name type="common">lettuce slug</name>
    <dbReference type="NCBI Taxonomy" id="231223"/>
    <lineage>
        <taxon>Eukaryota</taxon>
        <taxon>Metazoa</taxon>
        <taxon>Spiralia</taxon>
        <taxon>Lophotrochozoa</taxon>
        <taxon>Mollusca</taxon>
        <taxon>Gastropoda</taxon>
        <taxon>Heterobranchia</taxon>
        <taxon>Euthyneura</taxon>
        <taxon>Panpulmonata</taxon>
        <taxon>Sacoglossa</taxon>
        <taxon>Placobranchoidea</taxon>
        <taxon>Plakobranchidae</taxon>
        <taxon>Elysia</taxon>
    </lineage>
</organism>
<evidence type="ECO:0000313" key="3">
    <source>
        <dbReference type="Proteomes" id="UP001283361"/>
    </source>
</evidence>
<feature type="compositionally biased region" description="Low complexity" evidence="1">
    <location>
        <begin position="41"/>
        <end position="67"/>
    </location>
</feature>
<evidence type="ECO:0000256" key="1">
    <source>
        <dbReference type="SAM" id="MobiDB-lite"/>
    </source>
</evidence>